<proteinExistence type="predicted"/>
<protein>
    <submittedName>
        <fullName evidence="1">Uncharacterized protein</fullName>
    </submittedName>
</protein>
<name>A0A1D7XLU1_9CLOT</name>
<evidence type="ECO:0000313" key="2">
    <source>
        <dbReference type="Proteomes" id="UP000094652"/>
    </source>
</evidence>
<dbReference type="RefSeq" id="WP_069680429.1">
    <property type="nucleotide sequence ID" value="NZ_CP017253.2"/>
</dbReference>
<dbReference type="OrthoDB" id="1937955at2"/>
<organism evidence="1 2">
    <name type="scientific">Clostridium taeniosporum</name>
    <dbReference type="NCBI Taxonomy" id="394958"/>
    <lineage>
        <taxon>Bacteria</taxon>
        <taxon>Bacillati</taxon>
        <taxon>Bacillota</taxon>
        <taxon>Clostridia</taxon>
        <taxon>Eubacteriales</taxon>
        <taxon>Clostridiaceae</taxon>
        <taxon>Clostridium</taxon>
    </lineage>
</organism>
<dbReference type="STRING" id="394958.BGI42_11350"/>
<evidence type="ECO:0000313" key="1">
    <source>
        <dbReference type="EMBL" id="AOR24294.1"/>
    </source>
</evidence>
<dbReference type="AlphaFoldDB" id="A0A1D7XLU1"/>
<sequence length="98" mass="11637">MLYNIIKNLINHNYYEREDMTNKLNVFMLVNQITESQYLELLAMINPVEKKEDVKVDNVKEEKIVENESIETKTETNEDVVEDVVETKIEENNEEITQ</sequence>
<gene>
    <name evidence="1" type="ORF">BGI42_11350</name>
</gene>
<dbReference type="KEGG" id="ctae:BGI42_11350"/>
<accession>A0A1D7XLU1</accession>
<dbReference type="EMBL" id="CP017253">
    <property type="protein sequence ID" value="AOR24294.1"/>
    <property type="molecule type" value="Genomic_DNA"/>
</dbReference>
<dbReference type="Proteomes" id="UP000094652">
    <property type="component" value="Chromosome"/>
</dbReference>
<reference evidence="2" key="1">
    <citation type="submission" date="2016-09" db="EMBL/GenBank/DDBJ databases">
        <title>Genomics of Clostridium taeniosporum, an organism which forms endospores with ribbon-like appendages.</title>
        <authorList>
            <person name="Walker J.R."/>
        </authorList>
    </citation>
    <scope>NUCLEOTIDE SEQUENCE [LARGE SCALE GENOMIC DNA]</scope>
    <source>
        <strain evidence="2">1/k</strain>
    </source>
</reference>
<keyword evidence="2" id="KW-1185">Reference proteome</keyword>